<dbReference type="Proteomes" id="UP001359559">
    <property type="component" value="Unassembled WGS sequence"/>
</dbReference>
<dbReference type="Pfam" id="PF10536">
    <property type="entry name" value="PMD"/>
    <property type="match status" value="1"/>
</dbReference>
<dbReference type="PANTHER" id="PTHR46033:SF8">
    <property type="entry name" value="PROTEIN MAINTENANCE OF MERISTEMS-LIKE"/>
    <property type="match status" value="1"/>
</dbReference>
<accession>A0AAN9I4D2</accession>
<dbReference type="GO" id="GO:0010073">
    <property type="term" value="P:meristem maintenance"/>
    <property type="evidence" value="ECO:0007669"/>
    <property type="project" value="InterPro"/>
</dbReference>
<protein>
    <recommendedName>
        <fullName evidence="2">Aminotransferase-like plant mobile domain-containing protein</fullName>
    </recommendedName>
</protein>
<dbReference type="EMBL" id="JAYKXN010000008">
    <property type="protein sequence ID" value="KAK7264639.1"/>
    <property type="molecule type" value="Genomic_DNA"/>
</dbReference>
<feature type="region of interest" description="Disordered" evidence="1">
    <location>
        <begin position="84"/>
        <end position="112"/>
    </location>
</feature>
<evidence type="ECO:0000313" key="4">
    <source>
        <dbReference type="Proteomes" id="UP001359559"/>
    </source>
</evidence>
<organism evidence="3 4">
    <name type="scientific">Clitoria ternatea</name>
    <name type="common">Butterfly pea</name>
    <dbReference type="NCBI Taxonomy" id="43366"/>
    <lineage>
        <taxon>Eukaryota</taxon>
        <taxon>Viridiplantae</taxon>
        <taxon>Streptophyta</taxon>
        <taxon>Embryophyta</taxon>
        <taxon>Tracheophyta</taxon>
        <taxon>Spermatophyta</taxon>
        <taxon>Magnoliopsida</taxon>
        <taxon>eudicotyledons</taxon>
        <taxon>Gunneridae</taxon>
        <taxon>Pentapetalae</taxon>
        <taxon>rosids</taxon>
        <taxon>fabids</taxon>
        <taxon>Fabales</taxon>
        <taxon>Fabaceae</taxon>
        <taxon>Papilionoideae</taxon>
        <taxon>50 kb inversion clade</taxon>
        <taxon>NPAAA clade</taxon>
        <taxon>indigoferoid/millettioid clade</taxon>
        <taxon>Phaseoleae</taxon>
        <taxon>Clitoria</taxon>
    </lineage>
</organism>
<reference evidence="3 4" key="1">
    <citation type="submission" date="2024-01" db="EMBL/GenBank/DDBJ databases">
        <title>The genomes of 5 underutilized Papilionoideae crops provide insights into root nodulation and disease resistance.</title>
        <authorList>
            <person name="Yuan L."/>
        </authorList>
    </citation>
    <scope>NUCLEOTIDE SEQUENCE [LARGE SCALE GENOMIC DNA]</scope>
    <source>
        <strain evidence="3">LY-2023</strain>
        <tissue evidence="3">Leaf</tissue>
    </source>
</reference>
<comment type="caution">
    <text evidence="3">The sequence shown here is derived from an EMBL/GenBank/DDBJ whole genome shotgun (WGS) entry which is preliminary data.</text>
</comment>
<name>A0AAN9I4D2_CLITE</name>
<dbReference type="InterPro" id="IPR019557">
    <property type="entry name" value="AminoTfrase-like_pln_mobile"/>
</dbReference>
<evidence type="ECO:0000256" key="1">
    <source>
        <dbReference type="SAM" id="MobiDB-lite"/>
    </source>
</evidence>
<evidence type="ECO:0000313" key="3">
    <source>
        <dbReference type="EMBL" id="KAK7264639.1"/>
    </source>
</evidence>
<keyword evidence="4" id="KW-1185">Reference proteome</keyword>
<feature type="domain" description="Aminotransferase-like plant mobile" evidence="2">
    <location>
        <begin position="15"/>
        <end position="90"/>
    </location>
</feature>
<gene>
    <name evidence="3" type="ORF">RJT34_32248</name>
</gene>
<proteinExistence type="predicted"/>
<evidence type="ECO:0000259" key="2">
    <source>
        <dbReference type="Pfam" id="PF10536"/>
    </source>
</evidence>
<dbReference type="PANTHER" id="PTHR46033">
    <property type="entry name" value="PROTEIN MAIN-LIKE 2"/>
    <property type="match status" value="1"/>
</dbReference>
<dbReference type="InterPro" id="IPR044824">
    <property type="entry name" value="MAIN-like"/>
</dbReference>
<dbReference type="AlphaFoldDB" id="A0AAN9I4D2"/>
<sequence>MEATAEGRVMLKENFSVEPALVSALVERWRLETHTFHMPAGECTITLQDVAVQVGLRVDGRPVITDTSDRDWKCQLHLVQNSLQGSTKQGSINTEQCRKWANNQTQSNQRRQ</sequence>